<evidence type="ECO:0000313" key="2">
    <source>
        <dbReference type="EMBL" id="KAL3811211.1"/>
    </source>
</evidence>
<sequence>MVNSNIIRGGGLVVLVICYVTMERVYTSNVTDKGRDLNVELTGAGRGSMYNSCLSESKTLNKFTSVNLADKPATDLKYSFYNIHNPEEYLGGSDAVLVELGPYNLRKYTVAYDVAQSTSSLTAANQPDPKGSLEYSTANAYLVLDKDVRATSNLQRNADFTLSVAESKATLSAKRLLANHLSMTDIITNFSPDYLSFLGAMNDEVNMILSLKCTGEQIANIGVNGKIQCSTEELGNVSATNCACCMMDDALALATLQNNGVPPAFTNCNSYFSDDGPIMSTLSLLASYDGGAVVKSSGEMKYDGSGSSFSSTSFGQTNIYTALIQSHTINDLMFGYPSAYLGWVAFHAQMARAKKSLTSPLSSTELSKRMLTGQMDANLSFKLGNIADYTSKVGSVCYATCLKNGNCEGYAPGRHETSDIDKVKLGGIKCKPYTSAFEVVAKCTATNAALQLNPNVPGYEACICANGSNEWSSKGCCLAAGKYNGSNLEGEGCLFEVAGIVGPNYSGMDASVANTVDLGKALRSWIEREESNSVSEFMCPAVGTSLDEHKKFGYYETYDGSKEHITYYNTGNDRMRQDDIVNPSSKEYVSAVTGGSGKYFAPKGLTARVGASQISDGIPQNVTRPVYVPDAMKPINFAFEGIRDNGVRNQICGRNACIVSARLRPIATAFNINKAVADGAGLPFDGLQPVGHMNGQSVTGRPEYLHHPLFLFGDTQLYTQQNNSYAETVDGNGIKIYRPSSASSPPGAFDPSNIGSNYQLVDKAYVDAQKDALLSHIDIEVATGLAARQRMRFGASFSIWECNPSINLNCKLAVKSNGADSCYGTAGAATFEAMTTADKNDLKTLGRNNMTYPCSAANLFSPHVVGGKILPMYWYERSTIHATVDEIDVLVAYSASYKQAGATVILTCSLIFMFAFLGMCMLLLCLCFERKHSFMEGEKLIPTTQPAKAAA</sequence>
<organism evidence="2 3">
    <name type="scientific">Cyclostephanos tholiformis</name>
    <dbReference type="NCBI Taxonomy" id="382380"/>
    <lineage>
        <taxon>Eukaryota</taxon>
        <taxon>Sar</taxon>
        <taxon>Stramenopiles</taxon>
        <taxon>Ochrophyta</taxon>
        <taxon>Bacillariophyta</taxon>
        <taxon>Coscinodiscophyceae</taxon>
        <taxon>Thalassiosirophycidae</taxon>
        <taxon>Stephanodiscales</taxon>
        <taxon>Stephanodiscaceae</taxon>
        <taxon>Cyclostephanos</taxon>
    </lineage>
</organism>
<dbReference type="EMBL" id="JALLPB020000274">
    <property type="protein sequence ID" value="KAL3811211.1"/>
    <property type="molecule type" value="Genomic_DNA"/>
</dbReference>
<dbReference type="Proteomes" id="UP001530377">
    <property type="component" value="Unassembled WGS sequence"/>
</dbReference>
<keyword evidence="1" id="KW-0472">Membrane</keyword>
<evidence type="ECO:0000256" key="1">
    <source>
        <dbReference type="SAM" id="Phobius"/>
    </source>
</evidence>
<accession>A0ABD3RKX2</accession>
<protein>
    <submittedName>
        <fullName evidence="2">Uncharacterized protein</fullName>
    </submittedName>
</protein>
<reference evidence="2 3" key="1">
    <citation type="submission" date="2024-10" db="EMBL/GenBank/DDBJ databases">
        <title>Updated reference genomes for cyclostephanoid diatoms.</title>
        <authorList>
            <person name="Roberts W.R."/>
            <person name="Alverson A.J."/>
        </authorList>
    </citation>
    <scope>NUCLEOTIDE SEQUENCE [LARGE SCALE GENOMIC DNA]</scope>
    <source>
        <strain evidence="2 3">AJA228-03</strain>
    </source>
</reference>
<name>A0ABD3RKX2_9STRA</name>
<keyword evidence="1" id="KW-0812">Transmembrane</keyword>
<keyword evidence="1" id="KW-1133">Transmembrane helix</keyword>
<comment type="caution">
    <text evidence="2">The sequence shown here is derived from an EMBL/GenBank/DDBJ whole genome shotgun (WGS) entry which is preliminary data.</text>
</comment>
<proteinExistence type="predicted"/>
<gene>
    <name evidence="2" type="ORF">ACHAXA_004513</name>
</gene>
<evidence type="ECO:0000313" key="3">
    <source>
        <dbReference type="Proteomes" id="UP001530377"/>
    </source>
</evidence>
<feature type="transmembrane region" description="Helical" evidence="1">
    <location>
        <begin position="904"/>
        <end position="928"/>
    </location>
</feature>
<dbReference type="AlphaFoldDB" id="A0ABD3RKX2"/>
<keyword evidence="3" id="KW-1185">Reference proteome</keyword>